<feature type="repeat" description="PPR" evidence="2">
    <location>
        <begin position="276"/>
        <end position="306"/>
    </location>
</feature>
<organism evidence="3 4">
    <name type="scientific">Rehmannia glutinosa</name>
    <name type="common">Chinese foxglove</name>
    <dbReference type="NCBI Taxonomy" id="99300"/>
    <lineage>
        <taxon>Eukaryota</taxon>
        <taxon>Viridiplantae</taxon>
        <taxon>Streptophyta</taxon>
        <taxon>Embryophyta</taxon>
        <taxon>Tracheophyta</taxon>
        <taxon>Spermatophyta</taxon>
        <taxon>Magnoliopsida</taxon>
        <taxon>eudicotyledons</taxon>
        <taxon>Gunneridae</taxon>
        <taxon>Pentapetalae</taxon>
        <taxon>asterids</taxon>
        <taxon>lamiids</taxon>
        <taxon>Lamiales</taxon>
        <taxon>Orobanchaceae</taxon>
        <taxon>Rehmannieae</taxon>
        <taxon>Rehmannia</taxon>
    </lineage>
</organism>
<evidence type="ECO:0000313" key="3">
    <source>
        <dbReference type="EMBL" id="KAK6133858.1"/>
    </source>
</evidence>
<evidence type="ECO:0008006" key="5">
    <source>
        <dbReference type="Google" id="ProtNLM"/>
    </source>
</evidence>
<dbReference type="InterPro" id="IPR002885">
    <property type="entry name" value="PPR_rpt"/>
</dbReference>
<dbReference type="EMBL" id="JABTTQ020001205">
    <property type="protein sequence ID" value="KAK6133858.1"/>
    <property type="molecule type" value="Genomic_DNA"/>
</dbReference>
<keyword evidence="1" id="KW-0677">Repeat</keyword>
<dbReference type="Pfam" id="PF01535">
    <property type="entry name" value="PPR"/>
    <property type="match status" value="5"/>
</dbReference>
<feature type="repeat" description="PPR" evidence="2">
    <location>
        <begin position="91"/>
        <end position="125"/>
    </location>
</feature>
<evidence type="ECO:0000256" key="2">
    <source>
        <dbReference type="PROSITE-ProRule" id="PRU00708"/>
    </source>
</evidence>
<dbReference type="Proteomes" id="UP001318860">
    <property type="component" value="Unassembled WGS sequence"/>
</dbReference>
<dbReference type="InterPro" id="IPR046960">
    <property type="entry name" value="PPR_At4g14850-like_plant"/>
</dbReference>
<dbReference type="PANTHER" id="PTHR47926">
    <property type="entry name" value="PENTATRICOPEPTIDE REPEAT-CONTAINING PROTEIN"/>
    <property type="match status" value="1"/>
</dbReference>
<reference evidence="3 4" key="1">
    <citation type="journal article" date="2021" name="Comput. Struct. Biotechnol. J.">
        <title>De novo genome assembly of the potent medicinal plant Rehmannia glutinosa using nanopore technology.</title>
        <authorList>
            <person name="Ma L."/>
            <person name="Dong C."/>
            <person name="Song C."/>
            <person name="Wang X."/>
            <person name="Zheng X."/>
            <person name="Niu Y."/>
            <person name="Chen S."/>
            <person name="Feng W."/>
        </authorList>
    </citation>
    <scope>NUCLEOTIDE SEQUENCE [LARGE SCALE GENOMIC DNA]</scope>
    <source>
        <strain evidence="3">DH-2019</strain>
    </source>
</reference>
<proteinExistence type="predicted"/>
<feature type="repeat" description="PPR" evidence="2">
    <location>
        <begin position="307"/>
        <end position="342"/>
    </location>
</feature>
<name>A0ABR0VFE8_REHGL</name>
<keyword evidence="4" id="KW-1185">Reference proteome</keyword>
<feature type="repeat" description="PPR" evidence="2">
    <location>
        <begin position="165"/>
        <end position="199"/>
    </location>
</feature>
<dbReference type="Pfam" id="PF13041">
    <property type="entry name" value="PPR_2"/>
    <property type="match status" value="1"/>
</dbReference>
<dbReference type="PANTHER" id="PTHR47926:SF535">
    <property type="entry name" value="PENTACOTRIPEPTIDE-REPEAT REGION OF PRORP DOMAIN-CONTAINING PROTEIN"/>
    <property type="match status" value="1"/>
</dbReference>
<comment type="caution">
    <text evidence="3">The sequence shown here is derived from an EMBL/GenBank/DDBJ whole genome shotgun (WGS) entry which is preliminary data.</text>
</comment>
<accession>A0ABR0VFE8</accession>
<evidence type="ECO:0000256" key="1">
    <source>
        <dbReference type="ARBA" id="ARBA00022737"/>
    </source>
</evidence>
<dbReference type="PROSITE" id="PS51375">
    <property type="entry name" value="PPR"/>
    <property type="match status" value="4"/>
</dbReference>
<sequence>MRNGNIKAILKPSSNFPPREVNCPTPFSLASALQNYINSDHPFHGQKIHSHILKSGFIPGLNVSIKLLILHIKSSCLSYARQVFDKLPRRTLSGYNYMISGYIKHGSVEKSIELVRELCLSSEKPDGYTFSMILKGSTSGNAGLCSRCIGKEVHAQIVKSDVQCDDVLYTALIDSYVKSEGVEYARKVFDLMLEQNVICSTSMITGYMNQGRLEDAEDVFEKTTEKDVVVYNAMIEGYSKSVETAKKAIEIYIDMQPFEVGQQVQGQLTKTEFFTDIKIGSALVDMYSKCGRTDDARRIFDHMPKKNVFSWTSMIDGYGKNGSPNESLALFNKMISERDAVPNYVTFLGALSAWRAGSLNQALEFVMQIPETPNSDVWAALLSSCRLHGDVELAKIAANELFKVMTILSAVVGWAAPNLIPCKWTHHITTLLFLGFGVWSLWDAFNEG</sequence>
<dbReference type="NCBIfam" id="TIGR00756">
    <property type="entry name" value="PPR"/>
    <property type="match status" value="5"/>
</dbReference>
<dbReference type="Gene3D" id="1.25.40.10">
    <property type="entry name" value="Tetratricopeptide repeat domain"/>
    <property type="match status" value="3"/>
</dbReference>
<evidence type="ECO:0000313" key="4">
    <source>
        <dbReference type="Proteomes" id="UP001318860"/>
    </source>
</evidence>
<protein>
    <recommendedName>
        <fullName evidence="5">Pentatricopeptide repeat-containing protein</fullName>
    </recommendedName>
</protein>
<gene>
    <name evidence="3" type="ORF">DH2020_032408</name>
</gene>
<dbReference type="InterPro" id="IPR011990">
    <property type="entry name" value="TPR-like_helical_dom_sf"/>
</dbReference>